<evidence type="ECO:0000256" key="2">
    <source>
        <dbReference type="ARBA" id="ARBA00022490"/>
    </source>
</evidence>
<dbReference type="Proteomes" id="UP000295070">
    <property type="component" value="Unassembled WGS sequence"/>
</dbReference>
<dbReference type="AlphaFoldDB" id="A0A484BXX7"/>
<feature type="region of interest" description="Disordered" evidence="4">
    <location>
        <begin position="1"/>
        <end position="44"/>
    </location>
</feature>
<dbReference type="Pfam" id="PF14484">
    <property type="entry name" value="FISNA"/>
    <property type="match status" value="1"/>
</dbReference>
<feature type="domain" description="FISNA" evidence="5">
    <location>
        <begin position="201"/>
        <end position="258"/>
    </location>
</feature>
<keyword evidence="7" id="KW-1185">Reference proteome</keyword>
<comment type="subcellular location">
    <subcellularLocation>
        <location evidence="1">Cytoplasm</location>
    </subcellularLocation>
</comment>
<dbReference type="InterPro" id="IPR029495">
    <property type="entry name" value="NACHT-assoc"/>
</dbReference>
<organism evidence="6 7">
    <name type="scientific">Perca flavescens</name>
    <name type="common">American yellow perch</name>
    <name type="synonym">Morone flavescens</name>
    <dbReference type="NCBI Taxonomy" id="8167"/>
    <lineage>
        <taxon>Eukaryota</taxon>
        <taxon>Metazoa</taxon>
        <taxon>Chordata</taxon>
        <taxon>Craniata</taxon>
        <taxon>Vertebrata</taxon>
        <taxon>Euteleostomi</taxon>
        <taxon>Actinopterygii</taxon>
        <taxon>Neopterygii</taxon>
        <taxon>Teleostei</taxon>
        <taxon>Neoteleostei</taxon>
        <taxon>Acanthomorphata</taxon>
        <taxon>Eupercaria</taxon>
        <taxon>Perciformes</taxon>
        <taxon>Percoidei</taxon>
        <taxon>Percidae</taxon>
        <taxon>Percinae</taxon>
        <taxon>Perca</taxon>
    </lineage>
</organism>
<evidence type="ECO:0000256" key="1">
    <source>
        <dbReference type="ARBA" id="ARBA00004496"/>
    </source>
</evidence>
<protein>
    <recommendedName>
        <fullName evidence="5">FISNA domain-containing protein</fullName>
    </recommendedName>
</protein>
<dbReference type="SMART" id="SM01288">
    <property type="entry name" value="FISNA"/>
    <property type="match status" value="1"/>
</dbReference>
<dbReference type="PANTHER" id="PTHR45690:SF19">
    <property type="entry name" value="NACHT, LRR AND PYD DOMAINS-CONTAINING PROTEIN 3"/>
    <property type="match status" value="1"/>
</dbReference>
<keyword evidence="3" id="KW-0677">Repeat</keyword>
<name>A0A484BXX7_PERFV</name>
<gene>
    <name evidence="6" type="ORF">EPR50_G00241990</name>
</gene>
<sequence length="258" mass="30081">MDQCEDKETTLSGEQDHQTKAQRIHQRPDSPEPEPSCVSFKSDRSKEWPVAFKDGRHSVDQRWKLDEPEPICMSMKSDRSKEWPVAFKDGLHSVDQRVDQESSEVPSGQSAQQHQTHLDSIFMLLEENIVTFVKNELKKIQKVLSPDYPECSESKREDEDEEQRRSREAFLKITLHFLRRMKQDELADRLQSRSPAVCKHKLKSNLNKKFQLVFEGIAKAGNPTILNQMFTEIYIIKEGTAKVNDEHEVRQIETAFRK</sequence>
<keyword evidence="2" id="KW-0963">Cytoplasm</keyword>
<accession>A0A484BXX7</accession>
<dbReference type="PANTHER" id="PTHR45690">
    <property type="entry name" value="NACHT, LRR AND PYD DOMAINS-CONTAINING PROTEIN 12"/>
    <property type="match status" value="1"/>
</dbReference>
<dbReference type="EMBL" id="SCKG01000028">
    <property type="protein sequence ID" value="TDG95960.1"/>
    <property type="molecule type" value="Genomic_DNA"/>
</dbReference>
<evidence type="ECO:0000256" key="4">
    <source>
        <dbReference type="SAM" id="MobiDB-lite"/>
    </source>
</evidence>
<dbReference type="STRING" id="8167.A0A484BXX7"/>
<evidence type="ECO:0000259" key="5">
    <source>
        <dbReference type="SMART" id="SM01288"/>
    </source>
</evidence>
<reference evidence="6 7" key="1">
    <citation type="submission" date="2019-01" db="EMBL/GenBank/DDBJ databases">
        <title>A chromosome-scale genome assembly of the yellow perch, Perca flavescens.</title>
        <authorList>
            <person name="Feron R."/>
            <person name="Morvezen R."/>
            <person name="Bestin A."/>
            <person name="Haffray P."/>
            <person name="Klopp C."/>
            <person name="Zahm M."/>
            <person name="Cabau C."/>
            <person name="Roques C."/>
            <person name="Donnadieu C."/>
            <person name="Bouchez O."/>
            <person name="Christie M."/>
            <person name="Larson W."/>
            <person name="Guiguen Y."/>
        </authorList>
    </citation>
    <scope>NUCLEOTIDE SEQUENCE [LARGE SCALE GENOMIC DNA]</scope>
    <source>
        <strain evidence="6">YP-PL-M2</strain>
        <tissue evidence="6">Blood</tissue>
    </source>
</reference>
<evidence type="ECO:0000313" key="6">
    <source>
        <dbReference type="EMBL" id="TDG95960.1"/>
    </source>
</evidence>
<dbReference type="InterPro" id="IPR050637">
    <property type="entry name" value="NLRP_innate_immun_reg"/>
</dbReference>
<feature type="non-terminal residue" evidence="6">
    <location>
        <position position="258"/>
    </location>
</feature>
<evidence type="ECO:0000313" key="7">
    <source>
        <dbReference type="Proteomes" id="UP000295070"/>
    </source>
</evidence>
<dbReference type="GO" id="GO:0005737">
    <property type="term" value="C:cytoplasm"/>
    <property type="evidence" value="ECO:0007669"/>
    <property type="project" value="UniProtKB-SubCell"/>
</dbReference>
<comment type="caution">
    <text evidence="6">The sequence shown here is derived from an EMBL/GenBank/DDBJ whole genome shotgun (WGS) entry which is preliminary data.</text>
</comment>
<feature type="compositionally biased region" description="Basic and acidic residues" evidence="4">
    <location>
        <begin position="1"/>
        <end position="19"/>
    </location>
</feature>
<evidence type="ECO:0000256" key="3">
    <source>
        <dbReference type="ARBA" id="ARBA00022737"/>
    </source>
</evidence>
<proteinExistence type="predicted"/>